<dbReference type="OrthoDB" id="4424368at2"/>
<feature type="transmembrane region" description="Helical" evidence="1">
    <location>
        <begin position="214"/>
        <end position="239"/>
    </location>
</feature>
<feature type="transmembrane region" description="Helical" evidence="1">
    <location>
        <begin position="121"/>
        <end position="142"/>
    </location>
</feature>
<dbReference type="AlphaFoldDB" id="A0A0B6EST8"/>
<keyword evidence="2" id="KW-0645">Protease</keyword>
<dbReference type="GO" id="GO:0008233">
    <property type="term" value="F:peptidase activity"/>
    <property type="evidence" value="ECO:0007669"/>
    <property type="project" value="UniProtKB-KW"/>
</dbReference>
<dbReference type="GO" id="GO:0006508">
    <property type="term" value="P:proteolysis"/>
    <property type="evidence" value="ECO:0007669"/>
    <property type="project" value="UniProtKB-KW"/>
</dbReference>
<feature type="transmembrane region" description="Helical" evidence="1">
    <location>
        <begin position="5"/>
        <end position="22"/>
    </location>
</feature>
<dbReference type="Proteomes" id="UP000031890">
    <property type="component" value="Chromosome"/>
</dbReference>
<proteinExistence type="predicted"/>
<dbReference type="InterPro" id="IPR026898">
    <property type="entry name" value="PrsW"/>
</dbReference>
<dbReference type="RefSeq" id="WP_042531903.1">
    <property type="nucleotide sequence ID" value="NZ_CP010827.1"/>
</dbReference>
<organism evidence="2 3">
    <name type="scientific">Corynebacterium singulare</name>
    <dbReference type="NCBI Taxonomy" id="161899"/>
    <lineage>
        <taxon>Bacteria</taxon>
        <taxon>Bacillati</taxon>
        <taxon>Actinomycetota</taxon>
        <taxon>Actinomycetes</taxon>
        <taxon>Mycobacteriales</taxon>
        <taxon>Corynebacteriaceae</taxon>
        <taxon>Corynebacterium</taxon>
    </lineage>
</organism>
<keyword evidence="1" id="KW-0812">Transmembrane</keyword>
<evidence type="ECO:0000256" key="1">
    <source>
        <dbReference type="SAM" id="Phobius"/>
    </source>
</evidence>
<dbReference type="KEGG" id="csx:CSING_10175"/>
<feature type="transmembrane region" description="Helical" evidence="1">
    <location>
        <begin position="28"/>
        <end position="48"/>
    </location>
</feature>
<dbReference type="EMBL" id="CP010827">
    <property type="protein sequence ID" value="AJI79547.1"/>
    <property type="molecule type" value="Genomic_DNA"/>
</dbReference>
<sequence>MRYLYYLLTLGALGTTILHYAREPFLPASVLTAVIFGAVVVSLTLFLLRRRPGIVHGVVWGFAVSGLAVEINTNMTHLLARAGLKWLGAAGYAPLNEEVLKFLGVVLICTCVIRPRSWRDYVFVGVAVGIGFAAGENATAFARMTVDNLDSDTAGAISAVAIRLMSNPLSHALFTGLSAYGLSQKQPVRWLIIAIAVHTTKNLFPSLSSTFDDAIWPLLAGLLVVVALWVATIWGIIALRKKAAANPTLSPAPARA</sequence>
<gene>
    <name evidence="2" type="ORF">CSING_10175</name>
</gene>
<reference evidence="2 3" key="1">
    <citation type="journal article" date="2015" name="Genome Announc.">
        <title>Complete Genome Sequence and Annotation of Corynebacterium singulare DSM 44357, Isolated from a Human Semen Specimen.</title>
        <authorList>
            <person name="Merten M."/>
            <person name="Brinkrolf K."/>
            <person name="Albersmeier A."/>
            <person name="Kutter Y."/>
            <person name="Ruckert C."/>
            <person name="Tauch A."/>
        </authorList>
    </citation>
    <scope>NUCLEOTIDE SEQUENCE [LARGE SCALE GENOMIC DNA]</scope>
    <source>
        <strain evidence="2">IBS B52218</strain>
    </source>
</reference>
<accession>A0A0B6EST8</accession>
<keyword evidence="1" id="KW-0472">Membrane</keyword>
<name>A0A0B6EST8_9CORY</name>
<dbReference type="Pfam" id="PF13367">
    <property type="entry name" value="PrsW-protease"/>
    <property type="match status" value="1"/>
</dbReference>
<dbReference type="STRING" id="161899.CSING_10175"/>
<evidence type="ECO:0000313" key="3">
    <source>
        <dbReference type="Proteomes" id="UP000031890"/>
    </source>
</evidence>
<dbReference type="HOGENOM" id="CLU_1084686_0_0_11"/>
<keyword evidence="1" id="KW-1133">Transmembrane helix</keyword>
<evidence type="ECO:0000313" key="2">
    <source>
        <dbReference type="EMBL" id="AJI79547.1"/>
    </source>
</evidence>
<keyword evidence="2" id="KW-0378">Hydrolase</keyword>
<protein>
    <submittedName>
        <fullName evidence="2">Protease prsW family</fullName>
    </submittedName>
</protein>